<accession>A0A4C2A594</accession>
<gene>
    <name evidence="2" type="ORF">EVAR_78206_1</name>
</gene>
<protein>
    <recommendedName>
        <fullName evidence="1">AAR2 C-terminal domain-containing protein</fullName>
    </recommendedName>
</protein>
<reference evidence="2 3" key="1">
    <citation type="journal article" date="2019" name="Commun. Biol.">
        <title>The bagworm genome reveals a unique fibroin gene that provides high tensile strength.</title>
        <authorList>
            <person name="Kono N."/>
            <person name="Nakamura H."/>
            <person name="Ohtoshi R."/>
            <person name="Tomita M."/>
            <person name="Numata K."/>
            <person name="Arakawa K."/>
        </authorList>
    </citation>
    <scope>NUCLEOTIDE SEQUENCE [LARGE SCALE GENOMIC DNA]</scope>
</reference>
<organism evidence="2 3">
    <name type="scientific">Eumeta variegata</name>
    <name type="common">Bagworm moth</name>
    <name type="synonym">Eumeta japonica</name>
    <dbReference type="NCBI Taxonomy" id="151549"/>
    <lineage>
        <taxon>Eukaryota</taxon>
        <taxon>Metazoa</taxon>
        <taxon>Ecdysozoa</taxon>
        <taxon>Arthropoda</taxon>
        <taxon>Hexapoda</taxon>
        <taxon>Insecta</taxon>
        <taxon>Pterygota</taxon>
        <taxon>Neoptera</taxon>
        <taxon>Endopterygota</taxon>
        <taxon>Lepidoptera</taxon>
        <taxon>Glossata</taxon>
        <taxon>Ditrysia</taxon>
        <taxon>Tineoidea</taxon>
        <taxon>Psychidae</taxon>
        <taxon>Oiketicinae</taxon>
        <taxon>Eumeta</taxon>
    </lineage>
</organism>
<evidence type="ECO:0000313" key="3">
    <source>
        <dbReference type="Proteomes" id="UP000299102"/>
    </source>
</evidence>
<dbReference type="Pfam" id="PF05282">
    <property type="entry name" value="AAR2"/>
    <property type="match status" value="1"/>
</dbReference>
<dbReference type="AlphaFoldDB" id="A0A4C2A594"/>
<comment type="caution">
    <text evidence="2">The sequence shown here is derived from an EMBL/GenBank/DDBJ whole genome shotgun (WGS) entry which is preliminary data.</text>
</comment>
<dbReference type="OrthoDB" id="201752at2759"/>
<keyword evidence="3" id="KW-1185">Reference proteome</keyword>
<feature type="domain" description="AAR2 C-terminal" evidence="1">
    <location>
        <begin position="1"/>
        <end position="55"/>
    </location>
</feature>
<evidence type="ECO:0000313" key="2">
    <source>
        <dbReference type="EMBL" id="GBP94155.1"/>
    </source>
</evidence>
<evidence type="ECO:0000259" key="1">
    <source>
        <dbReference type="Pfam" id="PF05282"/>
    </source>
</evidence>
<dbReference type="InterPro" id="IPR033648">
    <property type="entry name" value="AAR2_C"/>
</dbReference>
<dbReference type="Proteomes" id="UP000299102">
    <property type="component" value="Unassembled WGS sequence"/>
</dbReference>
<name>A0A4C2A594_EUMVA</name>
<proteinExistence type="predicted"/>
<sequence length="117" mass="13519">MPEEFLADIVMNKNVIYKKLKELFRTAQPDKVSGRLFSMIGELKQKLTEKFQWDFTGLDSEDEEEKPLHRVRPDGTCECRRRVTCAMDDAWWKSSRHRMSQETVTGRFPSSCSAGGG</sequence>
<dbReference type="EMBL" id="BGZK01002469">
    <property type="protein sequence ID" value="GBP94155.1"/>
    <property type="molecule type" value="Genomic_DNA"/>
</dbReference>